<protein>
    <recommendedName>
        <fullName evidence="2">histidine kinase</fullName>
        <ecNumber evidence="2">2.7.13.3</ecNumber>
    </recommendedName>
</protein>
<proteinExistence type="predicted"/>
<evidence type="ECO:0000256" key="8">
    <source>
        <dbReference type="ARBA" id="ARBA00023012"/>
    </source>
</evidence>
<dbReference type="Gene3D" id="3.30.565.10">
    <property type="entry name" value="Histidine kinase-like ATPase, C-terminal domain"/>
    <property type="match status" value="1"/>
</dbReference>
<keyword evidence="9" id="KW-1133">Transmembrane helix</keyword>
<evidence type="ECO:0000313" key="11">
    <source>
        <dbReference type="EMBL" id="UUC43957.1"/>
    </source>
</evidence>
<dbReference type="PANTHER" id="PTHR24421:SF10">
    <property type="entry name" value="NITRATE_NITRITE SENSOR PROTEIN NARQ"/>
    <property type="match status" value="1"/>
</dbReference>
<keyword evidence="7" id="KW-0067">ATP-binding</keyword>
<evidence type="ECO:0000259" key="10">
    <source>
        <dbReference type="Pfam" id="PF07730"/>
    </source>
</evidence>
<keyword evidence="8" id="KW-0902">Two-component regulatory system</keyword>
<keyword evidence="3" id="KW-0597">Phosphoprotein</keyword>
<dbReference type="InterPro" id="IPR011712">
    <property type="entry name" value="Sig_transdc_His_kin_sub3_dim/P"/>
</dbReference>
<evidence type="ECO:0000256" key="6">
    <source>
        <dbReference type="ARBA" id="ARBA00022777"/>
    </source>
</evidence>
<keyword evidence="9" id="KW-0472">Membrane</keyword>
<dbReference type="RefSeq" id="WP_256549626.1">
    <property type="nucleotide sequence ID" value="NZ_CP101751.1"/>
</dbReference>
<dbReference type="Gene3D" id="1.20.5.1930">
    <property type="match status" value="1"/>
</dbReference>
<keyword evidence="5" id="KW-0547">Nucleotide-binding</keyword>
<keyword evidence="6 11" id="KW-0418">Kinase</keyword>
<name>A0ABY5IP48_9FLAO</name>
<feature type="transmembrane region" description="Helical" evidence="9">
    <location>
        <begin position="12"/>
        <end position="32"/>
    </location>
</feature>
<evidence type="ECO:0000256" key="3">
    <source>
        <dbReference type="ARBA" id="ARBA00022553"/>
    </source>
</evidence>
<dbReference type="InterPro" id="IPR050482">
    <property type="entry name" value="Sensor_HK_TwoCompSys"/>
</dbReference>
<dbReference type="EC" id="2.7.13.3" evidence="2"/>
<feature type="domain" description="Signal transduction histidine kinase subgroup 3 dimerisation and phosphoacceptor" evidence="10">
    <location>
        <begin position="58"/>
        <end position="121"/>
    </location>
</feature>
<evidence type="ECO:0000256" key="9">
    <source>
        <dbReference type="SAM" id="Phobius"/>
    </source>
</evidence>
<keyword evidence="9" id="KW-0812">Transmembrane</keyword>
<keyword evidence="12" id="KW-1185">Reference proteome</keyword>
<organism evidence="11 12">
    <name type="scientific">Flavobacterium cerinum</name>
    <dbReference type="NCBI Taxonomy" id="2502784"/>
    <lineage>
        <taxon>Bacteria</taxon>
        <taxon>Pseudomonadati</taxon>
        <taxon>Bacteroidota</taxon>
        <taxon>Flavobacteriia</taxon>
        <taxon>Flavobacteriales</taxon>
        <taxon>Flavobacteriaceae</taxon>
        <taxon>Flavobacterium</taxon>
    </lineage>
</organism>
<evidence type="ECO:0000256" key="4">
    <source>
        <dbReference type="ARBA" id="ARBA00022679"/>
    </source>
</evidence>
<dbReference type="InterPro" id="IPR036890">
    <property type="entry name" value="HATPase_C_sf"/>
</dbReference>
<sequence length="258" mass="29809">MEKTEEIRIVFWLGTLGMLFLAFGLLSLVLYYQNHFYRMKRKETELLLKTSLETEKNERRRIAADLHDSVSGDLNAIRNYLTILQRSNTTIENREIFDEIRTGVEMAIENTRKVSYNLMPPLLEIYGLVTALDDYLEGLKKKTEINFQVTSTEEEFKLAPPVAYELFRIIQEFTTNMIKYGKVTEATVSLELIDTFFTIKLRDNGIPFNFTELLATSKGTGVKNINSRLKIIGADFLQQETETGNSFTITLKKEQCLE</sequence>
<dbReference type="Proteomes" id="UP001059844">
    <property type="component" value="Chromosome"/>
</dbReference>
<accession>A0ABY5IP48</accession>
<dbReference type="SUPFAM" id="SSF55874">
    <property type="entry name" value="ATPase domain of HSP90 chaperone/DNA topoisomerase II/histidine kinase"/>
    <property type="match status" value="1"/>
</dbReference>
<gene>
    <name evidence="11" type="ORF">NOX80_09955</name>
</gene>
<comment type="catalytic activity">
    <reaction evidence="1">
        <text>ATP + protein L-histidine = ADP + protein N-phospho-L-histidine.</text>
        <dbReference type="EC" id="2.7.13.3"/>
    </reaction>
</comment>
<keyword evidence="4" id="KW-0808">Transferase</keyword>
<dbReference type="Pfam" id="PF07730">
    <property type="entry name" value="HisKA_3"/>
    <property type="match status" value="1"/>
</dbReference>
<evidence type="ECO:0000313" key="12">
    <source>
        <dbReference type="Proteomes" id="UP001059844"/>
    </source>
</evidence>
<evidence type="ECO:0000256" key="2">
    <source>
        <dbReference type="ARBA" id="ARBA00012438"/>
    </source>
</evidence>
<evidence type="ECO:0000256" key="1">
    <source>
        <dbReference type="ARBA" id="ARBA00000085"/>
    </source>
</evidence>
<dbReference type="EMBL" id="CP101751">
    <property type="protein sequence ID" value="UUC43957.1"/>
    <property type="molecule type" value="Genomic_DNA"/>
</dbReference>
<evidence type="ECO:0000256" key="7">
    <source>
        <dbReference type="ARBA" id="ARBA00022840"/>
    </source>
</evidence>
<reference evidence="11" key="1">
    <citation type="submission" date="2022-07" db="EMBL/GenBank/DDBJ databases">
        <title>Isolation, identification, and degradation of a PFOSA degrading strain from sewage treatment plant.</title>
        <authorList>
            <person name="Zhang L."/>
            <person name="Huo Y."/>
        </authorList>
    </citation>
    <scope>NUCLEOTIDE SEQUENCE</scope>
    <source>
        <strain evidence="11">C1</strain>
    </source>
</reference>
<evidence type="ECO:0000256" key="5">
    <source>
        <dbReference type="ARBA" id="ARBA00022741"/>
    </source>
</evidence>
<dbReference type="GO" id="GO:0016301">
    <property type="term" value="F:kinase activity"/>
    <property type="evidence" value="ECO:0007669"/>
    <property type="project" value="UniProtKB-KW"/>
</dbReference>
<dbReference type="PANTHER" id="PTHR24421">
    <property type="entry name" value="NITRATE/NITRITE SENSOR PROTEIN NARX-RELATED"/>
    <property type="match status" value="1"/>
</dbReference>